<gene>
    <name evidence="1" type="ORF">FA15DRAFT_325022</name>
</gene>
<dbReference type="EMBL" id="ML210181">
    <property type="protein sequence ID" value="TFK25901.1"/>
    <property type="molecule type" value="Genomic_DNA"/>
</dbReference>
<dbReference type="AlphaFoldDB" id="A0A5C3KZ14"/>
<proteinExistence type="predicted"/>
<dbReference type="Proteomes" id="UP000307440">
    <property type="component" value="Unassembled WGS sequence"/>
</dbReference>
<sequence>MRCLLMLKVETEKRLKSALGQWPCTRLLFFAPTVFVSWNFGRLEGRLPSERTLRSVAQYLSPRCLTPGDKQIART</sequence>
<organism evidence="1 2">
    <name type="scientific">Coprinopsis marcescibilis</name>
    <name type="common">Agaric fungus</name>
    <name type="synonym">Psathyrella marcescibilis</name>
    <dbReference type="NCBI Taxonomy" id="230819"/>
    <lineage>
        <taxon>Eukaryota</taxon>
        <taxon>Fungi</taxon>
        <taxon>Dikarya</taxon>
        <taxon>Basidiomycota</taxon>
        <taxon>Agaricomycotina</taxon>
        <taxon>Agaricomycetes</taxon>
        <taxon>Agaricomycetidae</taxon>
        <taxon>Agaricales</taxon>
        <taxon>Agaricineae</taxon>
        <taxon>Psathyrellaceae</taxon>
        <taxon>Coprinopsis</taxon>
    </lineage>
</organism>
<protein>
    <submittedName>
        <fullName evidence="1">Uncharacterized protein</fullName>
    </submittedName>
</protein>
<reference evidence="1 2" key="1">
    <citation type="journal article" date="2019" name="Nat. Ecol. Evol.">
        <title>Megaphylogeny resolves global patterns of mushroom evolution.</title>
        <authorList>
            <person name="Varga T."/>
            <person name="Krizsan K."/>
            <person name="Foldi C."/>
            <person name="Dima B."/>
            <person name="Sanchez-Garcia M."/>
            <person name="Sanchez-Ramirez S."/>
            <person name="Szollosi G.J."/>
            <person name="Szarkandi J.G."/>
            <person name="Papp V."/>
            <person name="Albert L."/>
            <person name="Andreopoulos W."/>
            <person name="Angelini C."/>
            <person name="Antonin V."/>
            <person name="Barry K.W."/>
            <person name="Bougher N.L."/>
            <person name="Buchanan P."/>
            <person name="Buyck B."/>
            <person name="Bense V."/>
            <person name="Catcheside P."/>
            <person name="Chovatia M."/>
            <person name="Cooper J."/>
            <person name="Damon W."/>
            <person name="Desjardin D."/>
            <person name="Finy P."/>
            <person name="Geml J."/>
            <person name="Haridas S."/>
            <person name="Hughes K."/>
            <person name="Justo A."/>
            <person name="Karasinski D."/>
            <person name="Kautmanova I."/>
            <person name="Kiss B."/>
            <person name="Kocsube S."/>
            <person name="Kotiranta H."/>
            <person name="LaButti K.M."/>
            <person name="Lechner B.E."/>
            <person name="Liimatainen K."/>
            <person name="Lipzen A."/>
            <person name="Lukacs Z."/>
            <person name="Mihaltcheva S."/>
            <person name="Morgado L.N."/>
            <person name="Niskanen T."/>
            <person name="Noordeloos M.E."/>
            <person name="Ohm R.A."/>
            <person name="Ortiz-Santana B."/>
            <person name="Ovrebo C."/>
            <person name="Racz N."/>
            <person name="Riley R."/>
            <person name="Savchenko A."/>
            <person name="Shiryaev A."/>
            <person name="Soop K."/>
            <person name="Spirin V."/>
            <person name="Szebenyi C."/>
            <person name="Tomsovsky M."/>
            <person name="Tulloss R.E."/>
            <person name="Uehling J."/>
            <person name="Grigoriev I.V."/>
            <person name="Vagvolgyi C."/>
            <person name="Papp T."/>
            <person name="Martin F.M."/>
            <person name="Miettinen O."/>
            <person name="Hibbett D.S."/>
            <person name="Nagy L.G."/>
        </authorList>
    </citation>
    <scope>NUCLEOTIDE SEQUENCE [LARGE SCALE GENOMIC DNA]</scope>
    <source>
        <strain evidence="1 2">CBS 121175</strain>
    </source>
</reference>
<evidence type="ECO:0000313" key="1">
    <source>
        <dbReference type="EMBL" id="TFK25901.1"/>
    </source>
</evidence>
<name>A0A5C3KZ14_COPMA</name>
<evidence type="ECO:0000313" key="2">
    <source>
        <dbReference type="Proteomes" id="UP000307440"/>
    </source>
</evidence>
<accession>A0A5C3KZ14</accession>
<keyword evidence="2" id="KW-1185">Reference proteome</keyword>